<sequence>MKDSRINIDLVQRNANRGDRERTLGLFDLSILGIGAIIGTGILVLTGIVAATDAGPGVAISFVIAAVASCMIGLCYSELTTSIPNSGSAYVYAWVAIGQRIAFLAGWTLIGVYITTTATVANGWTGYVKSFFKEIGVTLPHALLASPFDGGLINLPALIMICLMTFVLTRGTSESKWINNVMVIVKLAVICLFIVMSITSVQASNWRPFLPYGVQGVFTGAATVFFTFLGFDALATSAEEVKNVKKNLPRAIILSLIVSTTLYVIVSLIMTGVVHYTELNVPESMAYVLISQGHHLSAQLVSVGAILGITAVVYAFVYAASNITMAMSRGGFLPKKISVINVKTKSPNRALWLIGGVAATLAGFINIKHLAVIANVGSLSVFFLISLIVIILRHRQPDLKRPFKLPFGDTIPIFSMLICGFLLLNTPLHAWIIYTAWLLIGFIVYLLYSRKHVDIEQREEQEALTAENQVV</sequence>
<keyword evidence="4 6" id="KW-1133">Transmembrane helix</keyword>
<dbReference type="RefSeq" id="WP_057863700.1">
    <property type="nucleotide sequence ID" value="NZ_AZEY01000013.1"/>
</dbReference>
<accession>A0A0R1SJF7</accession>
<dbReference type="InterPro" id="IPR002293">
    <property type="entry name" value="AA/rel_permease1"/>
</dbReference>
<evidence type="ECO:0000256" key="4">
    <source>
        <dbReference type="ARBA" id="ARBA00022989"/>
    </source>
</evidence>
<evidence type="ECO:0000256" key="1">
    <source>
        <dbReference type="ARBA" id="ARBA00004141"/>
    </source>
</evidence>
<dbReference type="GO" id="GO:0015171">
    <property type="term" value="F:amino acid transmembrane transporter activity"/>
    <property type="evidence" value="ECO:0007669"/>
    <property type="project" value="TreeGrafter"/>
</dbReference>
<feature type="transmembrane region" description="Helical" evidence="6">
    <location>
        <begin position="296"/>
        <end position="319"/>
    </location>
</feature>
<dbReference type="AlphaFoldDB" id="A0A0R1SJF7"/>
<dbReference type="PATRIC" id="fig|1423739.3.peg.1545"/>
<proteinExistence type="predicted"/>
<feature type="transmembrane region" description="Helical" evidence="6">
    <location>
        <begin position="430"/>
        <end position="448"/>
    </location>
</feature>
<feature type="transmembrane region" description="Helical" evidence="6">
    <location>
        <begin position="57"/>
        <end position="77"/>
    </location>
</feature>
<dbReference type="GO" id="GO:0016020">
    <property type="term" value="C:membrane"/>
    <property type="evidence" value="ECO:0007669"/>
    <property type="project" value="UniProtKB-SubCell"/>
</dbReference>
<name>A0A0R1SJF7_9LACO</name>
<feature type="transmembrane region" description="Helical" evidence="6">
    <location>
        <begin position="26"/>
        <end position="51"/>
    </location>
</feature>
<evidence type="ECO:0000256" key="6">
    <source>
        <dbReference type="SAM" id="Phobius"/>
    </source>
</evidence>
<dbReference type="Pfam" id="PF13520">
    <property type="entry name" value="AA_permease_2"/>
    <property type="match status" value="1"/>
</dbReference>
<evidence type="ECO:0000313" key="7">
    <source>
        <dbReference type="EMBL" id="KRL69313.1"/>
    </source>
</evidence>
<feature type="transmembrane region" description="Helical" evidence="6">
    <location>
        <begin position="151"/>
        <end position="169"/>
    </location>
</feature>
<evidence type="ECO:0000313" key="8">
    <source>
        <dbReference type="Proteomes" id="UP000052013"/>
    </source>
</evidence>
<dbReference type="PANTHER" id="PTHR43243">
    <property type="entry name" value="INNER MEMBRANE TRANSPORTER YGJI-RELATED"/>
    <property type="match status" value="1"/>
</dbReference>
<evidence type="ECO:0000256" key="3">
    <source>
        <dbReference type="ARBA" id="ARBA00022692"/>
    </source>
</evidence>
<feature type="transmembrane region" description="Helical" evidence="6">
    <location>
        <begin position="350"/>
        <end position="367"/>
    </location>
</feature>
<keyword evidence="5 6" id="KW-0472">Membrane</keyword>
<comment type="subcellular location">
    <subcellularLocation>
        <location evidence="1">Membrane</location>
        <topology evidence="1">Multi-pass membrane protein</topology>
    </subcellularLocation>
</comment>
<dbReference type="Gene3D" id="1.20.1740.10">
    <property type="entry name" value="Amino acid/polyamine transporter I"/>
    <property type="match status" value="1"/>
</dbReference>
<keyword evidence="2" id="KW-0813">Transport</keyword>
<gene>
    <name evidence="7" type="ORF">FC85_GL001477</name>
</gene>
<evidence type="ECO:0000256" key="5">
    <source>
        <dbReference type="ARBA" id="ARBA00023136"/>
    </source>
</evidence>
<dbReference type="PANTHER" id="PTHR43243:SF4">
    <property type="entry name" value="CATIONIC AMINO ACID TRANSPORTER 4"/>
    <property type="match status" value="1"/>
</dbReference>
<feature type="transmembrane region" description="Helical" evidence="6">
    <location>
        <begin position="405"/>
        <end position="424"/>
    </location>
</feature>
<comment type="caution">
    <text evidence="7">The sequence shown here is derived from an EMBL/GenBank/DDBJ whole genome shotgun (WGS) entry which is preliminary data.</text>
</comment>
<feature type="transmembrane region" description="Helical" evidence="6">
    <location>
        <begin position="373"/>
        <end position="393"/>
    </location>
</feature>
<dbReference type="STRING" id="1423739.FC85_GL001477"/>
<feature type="transmembrane region" description="Helical" evidence="6">
    <location>
        <begin position="89"/>
        <end position="114"/>
    </location>
</feature>
<dbReference type="EMBL" id="AZEY01000013">
    <property type="protein sequence ID" value="KRL69313.1"/>
    <property type="molecule type" value="Genomic_DNA"/>
</dbReference>
<feature type="transmembrane region" description="Helical" evidence="6">
    <location>
        <begin position="181"/>
        <end position="203"/>
    </location>
</feature>
<feature type="transmembrane region" description="Helical" evidence="6">
    <location>
        <begin position="252"/>
        <end position="276"/>
    </location>
</feature>
<keyword evidence="3 6" id="KW-0812">Transmembrane</keyword>
<dbReference type="Proteomes" id="UP000052013">
    <property type="component" value="Unassembled WGS sequence"/>
</dbReference>
<organism evidence="7 8">
    <name type="scientific">Lentilactobacillus diolivorans DSM 14421</name>
    <dbReference type="NCBI Taxonomy" id="1423739"/>
    <lineage>
        <taxon>Bacteria</taxon>
        <taxon>Bacillati</taxon>
        <taxon>Bacillota</taxon>
        <taxon>Bacilli</taxon>
        <taxon>Lactobacillales</taxon>
        <taxon>Lactobacillaceae</taxon>
        <taxon>Lentilactobacillus</taxon>
    </lineage>
</organism>
<protein>
    <submittedName>
        <fullName evidence="7">Amino acid permease</fullName>
    </submittedName>
</protein>
<dbReference type="PIRSF" id="PIRSF006060">
    <property type="entry name" value="AA_transporter"/>
    <property type="match status" value="1"/>
</dbReference>
<feature type="transmembrane region" description="Helical" evidence="6">
    <location>
        <begin position="209"/>
        <end position="231"/>
    </location>
</feature>
<evidence type="ECO:0000256" key="2">
    <source>
        <dbReference type="ARBA" id="ARBA00022448"/>
    </source>
</evidence>
<reference evidence="7 8" key="1">
    <citation type="journal article" date="2015" name="Genome Announc.">
        <title>Expanding the biotechnology potential of lactobacilli through comparative genomics of 213 strains and associated genera.</title>
        <authorList>
            <person name="Sun Z."/>
            <person name="Harris H.M."/>
            <person name="McCann A."/>
            <person name="Guo C."/>
            <person name="Argimon S."/>
            <person name="Zhang W."/>
            <person name="Yang X."/>
            <person name="Jeffery I.B."/>
            <person name="Cooney J.C."/>
            <person name="Kagawa T.F."/>
            <person name="Liu W."/>
            <person name="Song Y."/>
            <person name="Salvetti E."/>
            <person name="Wrobel A."/>
            <person name="Rasinkangas P."/>
            <person name="Parkhill J."/>
            <person name="Rea M.C."/>
            <person name="O'Sullivan O."/>
            <person name="Ritari J."/>
            <person name="Douillard F.P."/>
            <person name="Paul Ross R."/>
            <person name="Yang R."/>
            <person name="Briner A.E."/>
            <person name="Felis G.E."/>
            <person name="de Vos W.M."/>
            <person name="Barrangou R."/>
            <person name="Klaenhammer T.R."/>
            <person name="Caufield P.W."/>
            <person name="Cui Y."/>
            <person name="Zhang H."/>
            <person name="O'Toole P.W."/>
        </authorList>
    </citation>
    <scope>NUCLEOTIDE SEQUENCE [LARGE SCALE GENOMIC DNA]</scope>
    <source>
        <strain evidence="7 8">DSM 14421</strain>
    </source>
</reference>